<keyword evidence="7" id="KW-1185">Reference proteome</keyword>
<comment type="similarity">
    <text evidence="1">Belongs to the ABC transporter superfamily.</text>
</comment>
<dbReference type="Proteomes" id="UP000309673">
    <property type="component" value="Unassembled WGS sequence"/>
</dbReference>
<comment type="caution">
    <text evidence="6">The sequence shown here is derived from an EMBL/GenBank/DDBJ whole genome shotgun (WGS) entry which is preliminary data.</text>
</comment>
<dbReference type="PROSITE" id="PS00211">
    <property type="entry name" value="ABC_TRANSPORTER_1"/>
    <property type="match status" value="1"/>
</dbReference>
<dbReference type="InterPro" id="IPR003593">
    <property type="entry name" value="AAA+_ATPase"/>
</dbReference>
<dbReference type="GO" id="GO:0022857">
    <property type="term" value="F:transmembrane transporter activity"/>
    <property type="evidence" value="ECO:0007669"/>
    <property type="project" value="UniProtKB-ARBA"/>
</dbReference>
<dbReference type="InterPro" id="IPR003439">
    <property type="entry name" value="ABC_transporter-like_ATP-bd"/>
</dbReference>
<name>A0A4U0FDV8_9BACL</name>
<dbReference type="SMART" id="SM00382">
    <property type="entry name" value="AAA"/>
    <property type="match status" value="1"/>
</dbReference>
<dbReference type="AlphaFoldDB" id="A0A4U0FDV8"/>
<dbReference type="PANTHER" id="PTHR42798">
    <property type="entry name" value="LIPOPROTEIN-RELEASING SYSTEM ATP-BINDING PROTEIN LOLD"/>
    <property type="match status" value="1"/>
</dbReference>
<evidence type="ECO:0000313" key="7">
    <source>
        <dbReference type="Proteomes" id="UP000309673"/>
    </source>
</evidence>
<dbReference type="InterPro" id="IPR017871">
    <property type="entry name" value="ABC_transporter-like_CS"/>
</dbReference>
<keyword evidence="2" id="KW-0813">Transport</keyword>
<evidence type="ECO:0000256" key="1">
    <source>
        <dbReference type="ARBA" id="ARBA00005417"/>
    </source>
</evidence>
<dbReference type="EMBL" id="SUPK01000003">
    <property type="protein sequence ID" value="TJY42938.1"/>
    <property type="molecule type" value="Genomic_DNA"/>
</dbReference>
<dbReference type="GO" id="GO:0005524">
    <property type="term" value="F:ATP binding"/>
    <property type="evidence" value="ECO:0007669"/>
    <property type="project" value="UniProtKB-KW"/>
</dbReference>
<dbReference type="PANTHER" id="PTHR42798:SF7">
    <property type="entry name" value="ALPHA-D-RIBOSE 1-METHYLPHOSPHONATE 5-TRIPHOSPHATE SYNTHASE SUBUNIT PHNL"/>
    <property type="match status" value="1"/>
</dbReference>
<feature type="domain" description="ABC transporter" evidence="5">
    <location>
        <begin position="6"/>
        <end position="232"/>
    </location>
</feature>
<proteinExistence type="inferred from homology"/>
<evidence type="ECO:0000256" key="2">
    <source>
        <dbReference type="ARBA" id="ARBA00022448"/>
    </source>
</evidence>
<dbReference type="InterPro" id="IPR017911">
    <property type="entry name" value="MacB-like_ATP-bd"/>
</dbReference>
<evidence type="ECO:0000256" key="3">
    <source>
        <dbReference type="ARBA" id="ARBA00022741"/>
    </source>
</evidence>
<evidence type="ECO:0000259" key="5">
    <source>
        <dbReference type="PROSITE" id="PS50893"/>
    </source>
</evidence>
<sequence length="232" mass="25629">MTMSTIQLLNIEKSVAGDGIKTKILHSIHLTIQRNHFTTIVGASGSGKSTLLNLIATLDFPSQGRIIFEGLDISLLKDNKLADFRFYNIGFIFQNYNLIPSLSAVENVMAPLFPRKVSFDKKARATELLEHVGLSDKMQLLPSQMSGGEQQRVAIARALINKPRWLIADEPTGNLDSRTGENVYELLHAIKRESNCGVLMVTHDKFLSSMGDRIIEMKDGTIISDSAQGVSI</sequence>
<dbReference type="Pfam" id="PF00005">
    <property type="entry name" value="ABC_tran"/>
    <property type="match status" value="1"/>
</dbReference>
<accession>A0A4U0FDV8</accession>
<dbReference type="GO" id="GO:0098796">
    <property type="term" value="C:membrane protein complex"/>
    <property type="evidence" value="ECO:0007669"/>
    <property type="project" value="UniProtKB-ARBA"/>
</dbReference>
<dbReference type="PROSITE" id="PS50893">
    <property type="entry name" value="ABC_TRANSPORTER_2"/>
    <property type="match status" value="1"/>
</dbReference>
<evidence type="ECO:0000256" key="4">
    <source>
        <dbReference type="ARBA" id="ARBA00022840"/>
    </source>
</evidence>
<organism evidence="6 7">
    <name type="scientific">Cohnella pontilimi</name>
    <dbReference type="NCBI Taxonomy" id="2564100"/>
    <lineage>
        <taxon>Bacteria</taxon>
        <taxon>Bacillati</taxon>
        <taxon>Bacillota</taxon>
        <taxon>Bacilli</taxon>
        <taxon>Bacillales</taxon>
        <taxon>Paenibacillaceae</taxon>
        <taxon>Cohnella</taxon>
    </lineage>
</organism>
<dbReference type="OrthoDB" id="9791546at2"/>
<gene>
    <name evidence="6" type="ORF">E5161_07370</name>
</gene>
<keyword evidence="3" id="KW-0547">Nucleotide-binding</keyword>
<reference evidence="6 7" key="1">
    <citation type="submission" date="2019-04" db="EMBL/GenBank/DDBJ databases">
        <title>Cohnella sp. nov., isolated from soil.</title>
        <authorList>
            <person name="Kim W."/>
        </authorList>
    </citation>
    <scope>NUCLEOTIDE SEQUENCE [LARGE SCALE GENOMIC DNA]</scope>
    <source>
        <strain evidence="6 7">CAU 1483</strain>
    </source>
</reference>
<dbReference type="CDD" id="cd03255">
    <property type="entry name" value="ABC_MJ0796_LolCDE_FtsE"/>
    <property type="match status" value="1"/>
</dbReference>
<dbReference type="Gene3D" id="3.40.50.300">
    <property type="entry name" value="P-loop containing nucleotide triphosphate hydrolases"/>
    <property type="match status" value="1"/>
</dbReference>
<dbReference type="SUPFAM" id="SSF52540">
    <property type="entry name" value="P-loop containing nucleoside triphosphate hydrolases"/>
    <property type="match status" value="1"/>
</dbReference>
<dbReference type="FunFam" id="3.40.50.300:FF:000032">
    <property type="entry name" value="Export ABC transporter ATP-binding protein"/>
    <property type="match status" value="1"/>
</dbReference>
<dbReference type="GO" id="GO:0016887">
    <property type="term" value="F:ATP hydrolysis activity"/>
    <property type="evidence" value="ECO:0007669"/>
    <property type="project" value="InterPro"/>
</dbReference>
<dbReference type="InterPro" id="IPR027417">
    <property type="entry name" value="P-loop_NTPase"/>
</dbReference>
<protein>
    <submittedName>
        <fullName evidence="6">ABC transporter ATP-binding protein</fullName>
    </submittedName>
</protein>
<keyword evidence="4 6" id="KW-0067">ATP-binding</keyword>
<evidence type="ECO:0000313" key="6">
    <source>
        <dbReference type="EMBL" id="TJY42938.1"/>
    </source>
</evidence>